<dbReference type="SMART" id="SM00331">
    <property type="entry name" value="PP2C_SIG"/>
    <property type="match status" value="1"/>
</dbReference>
<reference evidence="5" key="1">
    <citation type="submission" date="2017-02" db="EMBL/GenBank/DDBJ databases">
        <authorList>
            <person name="Varghese N."/>
            <person name="Submissions S."/>
        </authorList>
    </citation>
    <scope>NUCLEOTIDE SEQUENCE [LARGE SCALE GENOMIC DNA]</scope>
    <source>
        <strain evidence="5">DSM 3072</strain>
    </source>
</reference>
<keyword evidence="2" id="KW-0812">Transmembrane</keyword>
<dbReference type="Gene3D" id="3.60.40.10">
    <property type="entry name" value="PPM-type phosphatase domain"/>
    <property type="match status" value="1"/>
</dbReference>
<dbReference type="PROSITE" id="PS51746">
    <property type="entry name" value="PPM_2"/>
    <property type="match status" value="1"/>
</dbReference>
<dbReference type="PANTHER" id="PTHR43156:SF2">
    <property type="entry name" value="STAGE II SPORULATION PROTEIN E"/>
    <property type="match status" value="1"/>
</dbReference>
<organism evidence="4 5">
    <name type="scientific">Succinivibrio dextrinosolvens DSM 3072</name>
    <dbReference type="NCBI Taxonomy" id="1123324"/>
    <lineage>
        <taxon>Bacteria</taxon>
        <taxon>Pseudomonadati</taxon>
        <taxon>Pseudomonadota</taxon>
        <taxon>Gammaproteobacteria</taxon>
        <taxon>Aeromonadales</taxon>
        <taxon>Succinivibrionaceae</taxon>
        <taxon>Succinivibrio</taxon>
    </lineage>
</organism>
<keyword evidence="5" id="KW-1185">Reference proteome</keyword>
<dbReference type="Gene3D" id="6.10.340.10">
    <property type="match status" value="1"/>
</dbReference>
<accession>A0A1T4V1Y7</accession>
<evidence type="ECO:0000256" key="2">
    <source>
        <dbReference type="SAM" id="Phobius"/>
    </source>
</evidence>
<dbReference type="Pfam" id="PF07228">
    <property type="entry name" value="SpoIIE"/>
    <property type="match status" value="1"/>
</dbReference>
<sequence length="653" mass="73670">MSFKSRLISLILVFAMLPILVVVAVLYYTQTEASFEKNHFYQTSNNIMYSEIFDSYYYRNVVANLVILNGRREKLRLMSKAIMDAYKLNDETSGMIGSSSIIRNIMFESTRAAGLMSFIFDKANPTESYFVRADFRRLLKYKTILGEDLGTYIRQREFHNPGTFHVLSDVKTGDVYLLSMTAMDSHRILVVGELQNDLKDSFRSVKNQIIESLNNVIQPEGRHLTSQKTLLTYIADLDGKQVAPKSADGSEPMYLDDEIRQKVQRLFNQKYNVRYDHRLNDIDYQMLITFYNQMGLHIVSATPVSEILSAQRRETNKFIMIACIVGFFAILIALVLVSDLVKPLTVVIANTRNIAKLDLRDIVSVRRFINRFDRNRKDEVCEISNAIAKMTTNLSSNICNLLETQDRQRKIEGELNTAKDIQLGILPDNLDNPSFAPLKISGSMIPAKEVGGDLYDVIELDEDNVAFVIGDVSDKGVPAALFMVMTVTVIRECFSLKMSSARVMNEVNKVLCSHNPNMMFVTLFVSVLNKKDGTFTYANGGHCQPVLCHDGKISLLDGLSGPAPGVAADFEYREFSCSIQKNTRLFLYTDGVSEAQNESKELFGEERINSCVLKHSELDVAGFSESMLNEISSYRGTAPQSDDITMLTIDYPA</sequence>
<evidence type="ECO:0000313" key="4">
    <source>
        <dbReference type="EMBL" id="SKA58963.1"/>
    </source>
</evidence>
<dbReference type="RefSeq" id="WP_078928131.1">
    <property type="nucleotide sequence ID" value="NZ_FUXX01000006.1"/>
</dbReference>
<keyword evidence="2" id="KW-1133">Transmembrane helix</keyword>
<proteinExistence type="predicted"/>
<evidence type="ECO:0000259" key="3">
    <source>
        <dbReference type="PROSITE" id="PS51746"/>
    </source>
</evidence>
<name>A0A1T4V1Y7_9GAMM</name>
<dbReference type="InterPro" id="IPR001932">
    <property type="entry name" value="PPM-type_phosphatase-like_dom"/>
</dbReference>
<feature type="domain" description="PPM-type phosphatase" evidence="3">
    <location>
        <begin position="434"/>
        <end position="651"/>
    </location>
</feature>
<gene>
    <name evidence="4" type="ORF">SAMN02745213_00562</name>
</gene>
<dbReference type="AlphaFoldDB" id="A0A1T4V1Y7"/>
<dbReference type="PANTHER" id="PTHR43156">
    <property type="entry name" value="STAGE II SPORULATION PROTEIN E-RELATED"/>
    <property type="match status" value="1"/>
</dbReference>
<dbReference type="InterPro" id="IPR036457">
    <property type="entry name" value="PPM-type-like_dom_sf"/>
</dbReference>
<dbReference type="InterPro" id="IPR052016">
    <property type="entry name" value="Bact_Sigma-Reg"/>
</dbReference>
<dbReference type="Proteomes" id="UP000242432">
    <property type="component" value="Unassembled WGS sequence"/>
</dbReference>
<evidence type="ECO:0000313" key="5">
    <source>
        <dbReference type="Proteomes" id="UP000242432"/>
    </source>
</evidence>
<evidence type="ECO:0000256" key="1">
    <source>
        <dbReference type="ARBA" id="ARBA00022801"/>
    </source>
</evidence>
<feature type="transmembrane region" description="Helical" evidence="2">
    <location>
        <begin position="48"/>
        <end position="68"/>
    </location>
</feature>
<keyword evidence="2" id="KW-0472">Membrane</keyword>
<keyword evidence="1" id="KW-0378">Hydrolase</keyword>
<feature type="transmembrane region" description="Helical" evidence="2">
    <location>
        <begin position="318"/>
        <end position="337"/>
    </location>
</feature>
<feature type="transmembrane region" description="Helical" evidence="2">
    <location>
        <begin position="7"/>
        <end position="28"/>
    </location>
</feature>
<protein>
    <submittedName>
        <fullName evidence="4">Stage II sporulation protein E (SpoIIE)</fullName>
    </submittedName>
</protein>
<dbReference type="SUPFAM" id="SSF81606">
    <property type="entry name" value="PP2C-like"/>
    <property type="match status" value="1"/>
</dbReference>
<dbReference type="GO" id="GO:0016791">
    <property type="term" value="F:phosphatase activity"/>
    <property type="evidence" value="ECO:0007669"/>
    <property type="project" value="TreeGrafter"/>
</dbReference>
<dbReference type="EMBL" id="FUXX01000006">
    <property type="protein sequence ID" value="SKA58963.1"/>
    <property type="molecule type" value="Genomic_DNA"/>
</dbReference>